<name>A0ABW1UNB7_9LACO</name>
<gene>
    <name evidence="3" type="ORF">ACFQHW_04500</name>
</gene>
<evidence type="ECO:0000256" key="1">
    <source>
        <dbReference type="SAM" id="MobiDB-lite"/>
    </source>
</evidence>
<evidence type="ECO:0000313" key="4">
    <source>
        <dbReference type="Proteomes" id="UP001596310"/>
    </source>
</evidence>
<feature type="chain" id="PRO_5045889477" evidence="2">
    <location>
        <begin position="22"/>
        <end position="250"/>
    </location>
</feature>
<accession>A0ABW1UNB7</accession>
<feature type="region of interest" description="Disordered" evidence="1">
    <location>
        <begin position="219"/>
        <end position="250"/>
    </location>
</feature>
<evidence type="ECO:0000256" key="2">
    <source>
        <dbReference type="SAM" id="SignalP"/>
    </source>
</evidence>
<feature type="compositionally biased region" description="Basic and acidic residues" evidence="1">
    <location>
        <begin position="225"/>
        <end position="237"/>
    </location>
</feature>
<sequence length="250" mass="27150">MKKIYTIGTIMILGVGGLAAAQISKSSHQPSQVIATSKNITRSHQAKKSQAQKAKPFYSKSAYPVAVEPKLANYPKTFDELLSLGEVSFQGTVTALKSHVYQGTTTAAFTMATIQVNQVLAGDESYQGKQVNVLFSGGNIQKKILLRDIADKDFLSEQEKDGAQSDEIVTVKYSYSPLPQVGEELAIITTQEPAGANGINEDFLMPIFSGKGVFIEQNDGSYARENTEQSDKPDDTKMNAGMTKLVQSKR</sequence>
<proteinExistence type="predicted"/>
<evidence type="ECO:0000313" key="3">
    <source>
        <dbReference type="EMBL" id="MFC6314828.1"/>
    </source>
</evidence>
<dbReference type="Proteomes" id="UP001596310">
    <property type="component" value="Unassembled WGS sequence"/>
</dbReference>
<protein>
    <submittedName>
        <fullName evidence="3">Uncharacterized protein</fullName>
    </submittedName>
</protein>
<comment type="caution">
    <text evidence="3">The sequence shown here is derived from an EMBL/GenBank/DDBJ whole genome shotgun (WGS) entry which is preliminary data.</text>
</comment>
<keyword evidence="2" id="KW-0732">Signal</keyword>
<dbReference type="RefSeq" id="WP_125601757.1">
    <property type="nucleotide sequence ID" value="NZ_JBHSSM010000014.1"/>
</dbReference>
<organism evidence="3 4">
    <name type="scientific">Lapidilactobacillus achengensis</name>
    <dbReference type="NCBI Taxonomy" id="2486000"/>
    <lineage>
        <taxon>Bacteria</taxon>
        <taxon>Bacillati</taxon>
        <taxon>Bacillota</taxon>
        <taxon>Bacilli</taxon>
        <taxon>Lactobacillales</taxon>
        <taxon>Lactobacillaceae</taxon>
        <taxon>Lapidilactobacillus</taxon>
    </lineage>
</organism>
<dbReference type="EMBL" id="JBHSSM010000014">
    <property type="protein sequence ID" value="MFC6314828.1"/>
    <property type="molecule type" value="Genomic_DNA"/>
</dbReference>
<feature type="signal peptide" evidence="2">
    <location>
        <begin position="1"/>
        <end position="21"/>
    </location>
</feature>
<keyword evidence="4" id="KW-1185">Reference proteome</keyword>
<reference evidence="4" key="1">
    <citation type="journal article" date="2019" name="Int. J. Syst. Evol. Microbiol.">
        <title>The Global Catalogue of Microorganisms (GCM) 10K type strain sequencing project: providing services to taxonomists for standard genome sequencing and annotation.</title>
        <authorList>
            <consortium name="The Broad Institute Genomics Platform"/>
            <consortium name="The Broad Institute Genome Sequencing Center for Infectious Disease"/>
            <person name="Wu L."/>
            <person name="Ma J."/>
        </authorList>
    </citation>
    <scope>NUCLEOTIDE SEQUENCE [LARGE SCALE GENOMIC DNA]</scope>
    <source>
        <strain evidence="4">CCM 8897</strain>
    </source>
</reference>